<keyword evidence="4" id="KW-1185">Reference proteome</keyword>
<dbReference type="InterPro" id="IPR010987">
    <property type="entry name" value="Glutathione-S-Trfase_C-like"/>
</dbReference>
<name>A0ABQ6LXG3_9GAMM</name>
<dbReference type="Gene3D" id="1.20.1050.10">
    <property type="match status" value="1"/>
</dbReference>
<dbReference type="SFLD" id="SFLDG00358">
    <property type="entry name" value="Main_(cytGST)"/>
    <property type="match status" value="1"/>
</dbReference>
<dbReference type="Proteomes" id="UP001224392">
    <property type="component" value="Unassembled WGS sequence"/>
</dbReference>
<evidence type="ECO:0000259" key="1">
    <source>
        <dbReference type="PROSITE" id="PS50404"/>
    </source>
</evidence>
<accession>A0ABQ6LXG3</accession>
<gene>
    <name evidence="3" type="ORF">MNKW57_10330</name>
</gene>
<evidence type="ECO:0000313" key="4">
    <source>
        <dbReference type="Proteomes" id="UP001224392"/>
    </source>
</evidence>
<dbReference type="InterPro" id="IPR004046">
    <property type="entry name" value="GST_C"/>
</dbReference>
<reference evidence="3 4" key="1">
    <citation type="submission" date="2023-04" db="EMBL/GenBank/DDBJ databases">
        <title>Marinobulbifer ophiurae gen. nov., sp. Nov., isolate from tissue of brittle star Ophioplocus japonicus.</title>
        <authorList>
            <person name="Kawano K."/>
            <person name="Sawayama S."/>
            <person name="Nakagawa S."/>
        </authorList>
    </citation>
    <scope>NUCLEOTIDE SEQUENCE [LARGE SCALE GENOMIC DNA]</scope>
    <source>
        <strain evidence="3 4">NKW57</strain>
    </source>
</reference>
<dbReference type="CDD" id="cd00570">
    <property type="entry name" value="GST_N_family"/>
    <property type="match status" value="1"/>
</dbReference>
<evidence type="ECO:0000313" key="3">
    <source>
        <dbReference type="EMBL" id="GMG86712.1"/>
    </source>
</evidence>
<dbReference type="Pfam" id="PF14497">
    <property type="entry name" value="GST_C_3"/>
    <property type="match status" value="1"/>
</dbReference>
<dbReference type="PANTHER" id="PTHR42673">
    <property type="entry name" value="MALEYLACETOACETATE ISOMERASE"/>
    <property type="match status" value="1"/>
</dbReference>
<dbReference type="InterPro" id="IPR040079">
    <property type="entry name" value="Glutathione_S-Trfase"/>
</dbReference>
<dbReference type="EMBL" id="BSYJ01000002">
    <property type="protein sequence ID" value="GMG86712.1"/>
    <property type="molecule type" value="Genomic_DNA"/>
</dbReference>
<dbReference type="Gene3D" id="3.40.30.10">
    <property type="entry name" value="Glutaredoxin"/>
    <property type="match status" value="1"/>
</dbReference>
<dbReference type="PROSITE" id="PS50404">
    <property type="entry name" value="GST_NTER"/>
    <property type="match status" value="1"/>
</dbReference>
<dbReference type="SUPFAM" id="SSF52833">
    <property type="entry name" value="Thioredoxin-like"/>
    <property type="match status" value="1"/>
</dbReference>
<evidence type="ECO:0000259" key="2">
    <source>
        <dbReference type="PROSITE" id="PS50405"/>
    </source>
</evidence>
<proteinExistence type="predicted"/>
<dbReference type="RefSeq" id="WP_285763276.1">
    <property type="nucleotide sequence ID" value="NZ_BSYJ01000002.1"/>
</dbReference>
<dbReference type="PROSITE" id="PS50405">
    <property type="entry name" value="GST_CTER"/>
    <property type="match status" value="1"/>
</dbReference>
<organism evidence="3 4">
    <name type="scientific">Biformimicrobium ophioploci</name>
    <dbReference type="NCBI Taxonomy" id="3036711"/>
    <lineage>
        <taxon>Bacteria</taxon>
        <taxon>Pseudomonadati</taxon>
        <taxon>Pseudomonadota</taxon>
        <taxon>Gammaproteobacteria</taxon>
        <taxon>Cellvibrionales</taxon>
        <taxon>Microbulbiferaceae</taxon>
        <taxon>Biformimicrobium</taxon>
    </lineage>
</organism>
<dbReference type="SFLD" id="SFLDS00019">
    <property type="entry name" value="Glutathione_Transferase_(cytos"/>
    <property type="match status" value="1"/>
</dbReference>
<dbReference type="SUPFAM" id="SSF47616">
    <property type="entry name" value="GST C-terminal domain-like"/>
    <property type="match status" value="1"/>
</dbReference>
<comment type="caution">
    <text evidence="3">The sequence shown here is derived from an EMBL/GenBank/DDBJ whole genome shotgun (WGS) entry which is preliminary data.</text>
</comment>
<dbReference type="InterPro" id="IPR004045">
    <property type="entry name" value="Glutathione_S-Trfase_N"/>
</dbReference>
<sequence length="213" mass="23558">MIQVYGVHGSPFVRKVLIALDLKGIPFKLIPQMPFSGDAEYLKINPLGKVPTLVDGDLTLGDSKVICQYLEAAYPETPVYPQAVTDKARAHWYEDLCGGRVSELAAGIFFQRFMRPLAFNQQPDEEKVAKIIDRDLPPLLDYLESQIPAEGFVFGDFSMADLCIASPFFNASYAGYDVDPARWPALAGLIERVKALPAVHKILEKEAQVLGLS</sequence>
<protein>
    <submittedName>
        <fullName evidence="3">Glutathione S-transferase family protein</fullName>
    </submittedName>
</protein>
<dbReference type="Pfam" id="PF13417">
    <property type="entry name" value="GST_N_3"/>
    <property type="match status" value="1"/>
</dbReference>
<feature type="domain" description="GST C-terminal" evidence="2">
    <location>
        <begin position="85"/>
        <end position="212"/>
    </location>
</feature>
<dbReference type="InterPro" id="IPR036282">
    <property type="entry name" value="Glutathione-S-Trfase_C_sf"/>
</dbReference>
<feature type="domain" description="GST N-terminal" evidence="1">
    <location>
        <begin position="1"/>
        <end position="78"/>
    </location>
</feature>
<dbReference type="PANTHER" id="PTHR42673:SF21">
    <property type="entry name" value="GLUTATHIONE S-TRANSFERASE YFCF"/>
    <property type="match status" value="1"/>
</dbReference>
<dbReference type="InterPro" id="IPR036249">
    <property type="entry name" value="Thioredoxin-like_sf"/>
</dbReference>